<dbReference type="EMBL" id="UINC01001114">
    <property type="protein sequence ID" value="SUZ71197.1"/>
    <property type="molecule type" value="Genomic_DNA"/>
</dbReference>
<organism evidence="1">
    <name type="scientific">marine metagenome</name>
    <dbReference type="NCBI Taxonomy" id="408172"/>
    <lineage>
        <taxon>unclassified sequences</taxon>
        <taxon>metagenomes</taxon>
        <taxon>ecological metagenomes</taxon>
    </lineage>
</organism>
<evidence type="ECO:0008006" key="2">
    <source>
        <dbReference type="Google" id="ProtNLM"/>
    </source>
</evidence>
<gene>
    <name evidence="1" type="ORF">METZ01_LOCUS24051</name>
</gene>
<dbReference type="Pfam" id="PF19420">
    <property type="entry name" value="DDAH_eukar"/>
    <property type="match status" value="1"/>
</dbReference>
<proteinExistence type="predicted"/>
<dbReference type="PANTHER" id="PTHR47271">
    <property type="entry name" value="ARGININE DEIMINASE"/>
    <property type="match status" value="1"/>
</dbReference>
<dbReference type="AlphaFoldDB" id="A0A381PZ18"/>
<dbReference type="SUPFAM" id="SSF55909">
    <property type="entry name" value="Pentein"/>
    <property type="match status" value="1"/>
</dbReference>
<dbReference type="PANTHER" id="PTHR47271:SF2">
    <property type="entry name" value="ARGININE DEIMINASE"/>
    <property type="match status" value="1"/>
</dbReference>
<accession>A0A381PZ18</accession>
<sequence>MIEVKVDNEYSALKSVILGLAEDMGDPPKVFDVYDPRSLYHIKNNSYPNQDDVKLEVESFYEILKKHNVNVLRPSNIQNCNQIFARDLGFSISNIFFQSNIVPNREEELVGISDIINALDAGVVKLPDYMHIEGGDVIAHNEKLFIGTYSGEDYSELITARTNQESIKYLEKMIPSKNIKSINIKKSNTDVFENVLHLDCCFQPIGERKALICPDSFVDKSDVDYLISYFGEKNTYIAYGQEAYMLISNILVISPEVIVSDKRFKKMNTWLEKNGFLVEKISYQNVSKMSGLLRCSTLPLLRE</sequence>
<protein>
    <recommendedName>
        <fullName evidence="2">Amidinotransferase</fullName>
    </recommendedName>
</protein>
<dbReference type="GO" id="GO:0019546">
    <property type="term" value="P:L-arginine deiminase pathway"/>
    <property type="evidence" value="ECO:0007669"/>
    <property type="project" value="TreeGrafter"/>
</dbReference>
<dbReference type="GO" id="GO:0016990">
    <property type="term" value="F:arginine deiminase activity"/>
    <property type="evidence" value="ECO:0007669"/>
    <property type="project" value="TreeGrafter"/>
</dbReference>
<dbReference type="Gene3D" id="3.75.10.10">
    <property type="entry name" value="L-arginine/glycine Amidinotransferase, Chain A"/>
    <property type="match status" value="1"/>
</dbReference>
<name>A0A381PZ18_9ZZZZ</name>
<reference evidence="1" key="1">
    <citation type="submission" date="2018-05" db="EMBL/GenBank/DDBJ databases">
        <authorList>
            <person name="Lanie J.A."/>
            <person name="Ng W.-L."/>
            <person name="Kazmierczak K.M."/>
            <person name="Andrzejewski T.M."/>
            <person name="Davidsen T.M."/>
            <person name="Wayne K.J."/>
            <person name="Tettelin H."/>
            <person name="Glass J.I."/>
            <person name="Rusch D."/>
            <person name="Podicherti R."/>
            <person name="Tsui H.-C.T."/>
            <person name="Winkler M.E."/>
        </authorList>
    </citation>
    <scope>NUCLEOTIDE SEQUENCE</scope>
</reference>
<evidence type="ECO:0000313" key="1">
    <source>
        <dbReference type="EMBL" id="SUZ71197.1"/>
    </source>
</evidence>